<name>A0AAV8V001_9RHOD</name>
<dbReference type="AlphaFoldDB" id="A0AAV8V001"/>
<proteinExistence type="predicted"/>
<reference evidence="1 2" key="1">
    <citation type="journal article" date="2023" name="Nat. Commun.">
        <title>Origin of minicircular mitochondrial genomes in red algae.</title>
        <authorList>
            <person name="Lee Y."/>
            <person name="Cho C.H."/>
            <person name="Lee Y.M."/>
            <person name="Park S.I."/>
            <person name="Yang J.H."/>
            <person name="West J.A."/>
            <person name="Bhattacharya D."/>
            <person name="Yoon H.S."/>
        </authorList>
    </citation>
    <scope>NUCLEOTIDE SEQUENCE [LARGE SCALE GENOMIC DNA]</scope>
    <source>
        <strain evidence="1 2">CCMP1338</strain>
        <tissue evidence="1">Whole cell</tissue>
    </source>
</reference>
<gene>
    <name evidence="1" type="ORF">NDN08_003157</name>
</gene>
<keyword evidence="2" id="KW-1185">Reference proteome</keyword>
<evidence type="ECO:0000313" key="2">
    <source>
        <dbReference type="Proteomes" id="UP001157974"/>
    </source>
</evidence>
<comment type="caution">
    <text evidence="1">The sequence shown here is derived from an EMBL/GenBank/DDBJ whole genome shotgun (WGS) entry which is preliminary data.</text>
</comment>
<sequence>MDGYRQRSYRLWTQSKRVGEANMGVIGSYPLFPCNAAEVGAGANNATSNETAKTAFSFPSALRRLVHWGNTQINSLWGHSKAAKGIQCASDVQVSLNRDLSQLVPEP</sequence>
<accession>A0AAV8V001</accession>
<evidence type="ECO:0000313" key="1">
    <source>
        <dbReference type="EMBL" id="KAJ8906667.1"/>
    </source>
</evidence>
<dbReference type="EMBL" id="JAMWBK010000003">
    <property type="protein sequence ID" value="KAJ8906667.1"/>
    <property type="molecule type" value="Genomic_DNA"/>
</dbReference>
<protein>
    <submittedName>
        <fullName evidence="1">Uncharacterized protein</fullName>
    </submittedName>
</protein>
<dbReference type="Proteomes" id="UP001157974">
    <property type="component" value="Unassembled WGS sequence"/>
</dbReference>
<organism evidence="1 2">
    <name type="scientific">Rhodosorus marinus</name>
    <dbReference type="NCBI Taxonomy" id="101924"/>
    <lineage>
        <taxon>Eukaryota</taxon>
        <taxon>Rhodophyta</taxon>
        <taxon>Stylonematophyceae</taxon>
        <taxon>Stylonematales</taxon>
        <taxon>Stylonemataceae</taxon>
        <taxon>Rhodosorus</taxon>
    </lineage>
</organism>